<evidence type="ECO:0000256" key="2">
    <source>
        <dbReference type="ARBA" id="ARBA00022448"/>
    </source>
</evidence>
<dbReference type="InterPro" id="IPR008969">
    <property type="entry name" value="CarboxyPept-like_regulatory"/>
</dbReference>
<comment type="subcellular location">
    <subcellularLocation>
        <location evidence="1 7">Cell outer membrane</location>
        <topology evidence="1 7">Multi-pass membrane protein</topology>
    </subcellularLocation>
</comment>
<evidence type="ECO:0000256" key="3">
    <source>
        <dbReference type="ARBA" id="ARBA00022452"/>
    </source>
</evidence>
<dbReference type="Gene3D" id="2.60.40.1120">
    <property type="entry name" value="Carboxypeptidase-like, regulatory domain"/>
    <property type="match status" value="1"/>
</dbReference>
<dbReference type="AlphaFoldDB" id="A0A0F5JID7"/>
<evidence type="ECO:0000256" key="7">
    <source>
        <dbReference type="PROSITE-ProRule" id="PRU01360"/>
    </source>
</evidence>
<evidence type="ECO:0000313" key="9">
    <source>
        <dbReference type="EMBL" id="KKB57546.1"/>
    </source>
</evidence>
<dbReference type="InterPro" id="IPR037066">
    <property type="entry name" value="Plug_dom_sf"/>
</dbReference>
<keyword evidence="4 7" id="KW-0812">Transmembrane</keyword>
<feature type="domain" description="Secretin/TonB short N-terminal" evidence="8">
    <location>
        <begin position="59"/>
        <end position="111"/>
    </location>
</feature>
<keyword evidence="3 7" id="KW-1134">Transmembrane beta strand</keyword>
<keyword evidence="2 7" id="KW-0813">Transport</keyword>
<dbReference type="InterPro" id="IPR036942">
    <property type="entry name" value="Beta-barrel_TonB_sf"/>
</dbReference>
<dbReference type="FunFam" id="2.60.40.1120:FF:000003">
    <property type="entry name" value="Outer membrane protein Omp121"/>
    <property type="match status" value="1"/>
</dbReference>
<evidence type="ECO:0000256" key="6">
    <source>
        <dbReference type="ARBA" id="ARBA00023237"/>
    </source>
</evidence>
<keyword evidence="6 7" id="KW-0998">Cell outer membrane</keyword>
<dbReference type="InterPro" id="IPR023996">
    <property type="entry name" value="TonB-dep_OMP_SusC/RagA"/>
</dbReference>
<dbReference type="EMBL" id="AQHV01000009">
    <property type="protein sequence ID" value="KKB57546.1"/>
    <property type="molecule type" value="Genomic_DNA"/>
</dbReference>
<dbReference type="STRING" id="927665.HMPREF1535_01367"/>
<dbReference type="Proteomes" id="UP000033047">
    <property type="component" value="Unassembled WGS sequence"/>
</dbReference>
<dbReference type="SMART" id="SM00965">
    <property type="entry name" value="STN"/>
    <property type="match status" value="1"/>
</dbReference>
<evidence type="ECO:0000256" key="1">
    <source>
        <dbReference type="ARBA" id="ARBA00004571"/>
    </source>
</evidence>
<evidence type="ECO:0000313" key="10">
    <source>
        <dbReference type="Proteomes" id="UP000033047"/>
    </source>
</evidence>
<dbReference type="InterPro" id="IPR023997">
    <property type="entry name" value="TonB-dep_OMP_SusC/RagA_CS"/>
</dbReference>
<accession>A0A0F5JID7</accession>
<organism evidence="9 10">
    <name type="scientific">Parabacteroides goldsteinii DSM 19448 = WAL 12034</name>
    <dbReference type="NCBI Taxonomy" id="927665"/>
    <lineage>
        <taxon>Bacteria</taxon>
        <taxon>Pseudomonadati</taxon>
        <taxon>Bacteroidota</taxon>
        <taxon>Bacteroidia</taxon>
        <taxon>Bacteroidales</taxon>
        <taxon>Tannerellaceae</taxon>
        <taxon>Parabacteroides</taxon>
    </lineage>
</organism>
<keyword evidence="5 7" id="KW-0472">Membrane</keyword>
<protein>
    <submittedName>
        <fullName evidence="9">SusC/RagA family TonB-linked outer membrane protein</fullName>
    </submittedName>
</protein>
<comment type="similarity">
    <text evidence="7">Belongs to the TonB-dependent receptor family.</text>
</comment>
<dbReference type="HOGENOM" id="CLU_004317_0_2_10"/>
<dbReference type="Gene3D" id="2.40.170.20">
    <property type="entry name" value="TonB-dependent receptor, beta-barrel domain"/>
    <property type="match status" value="1"/>
</dbReference>
<gene>
    <name evidence="9" type="ORF">HMPREF1535_01367</name>
</gene>
<dbReference type="InterPro" id="IPR011662">
    <property type="entry name" value="Secretin/TonB_short_N"/>
</dbReference>
<dbReference type="Pfam" id="PF07715">
    <property type="entry name" value="Plug"/>
    <property type="match status" value="1"/>
</dbReference>
<reference evidence="9 10" key="1">
    <citation type="submission" date="2013-04" db="EMBL/GenBank/DDBJ databases">
        <title>The Genome Sequence of Parabacteroides goldsteinii DSM 19448.</title>
        <authorList>
            <consortium name="The Broad Institute Genomics Platform"/>
            <person name="Earl A."/>
            <person name="Ward D."/>
            <person name="Feldgarden M."/>
            <person name="Gevers D."/>
            <person name="Martens E."/>
            <person name="Sakamoto M."/>
            <person name="Benno Y."/>
            <person name="Song Y."/>
            <person name="Liu C."/>
            <person name="Lee J."/>
            <person name="Bolanos M."/>
            <person name="Vaisanen M.L."/>
            <person name="Finegold S.M."/>
            <person name="Walker B."/>
            <person name="Young S."/>
            <person name="Zeng Q."/>
            <person name="Gargeya S."/>
            <person name="Fitzgerald M."/>
            <person name="Haas B."/>
            <person name="Abouelleil A."/>
            <person name="Allen A.W."/>
            <person name="Alvarado L."/>
            <person name="Arachchi H.M."/>
            <person name="Berlin A.M."/>
            <person name="Chapman S.B."/>
            <person name="Gainer-Dewar J."/>
            <person name="Goldberg J."/>
            <person name="Griggs A."/>
            <person name="Gujja S."/>
            <person name="Hansen M."/>
            <person name="Howarth C."/>
            <person name="Imamovic A."/>
            <person name="Ireland A."/>
            <person name="Larimer J."/>
            <person name="McCowan C."/>
            <person name="Murphy C."/>
            <person name="Pearson M."/>
            <person name="Poon T.W."/>
            <person name="Priest M."/>
            <person name="Roberts A."/>
            <person name="Saif S."/>
            <person name="Shea T."/>
            <person name="Sisk P."/>
            <person name="Sykes S."/>
            <person name="Wortman J."/>
            <person name="Nusbaum C."/>
            <person name="Birren B."/>
        </authorList>
    </citation>
    <scope>NUCLEOTIDE SEQUENCE [LARGE SCALE GENOMIC DNA]</scope>
    <source>
        <strain evidence="9 10">DSM 19448</strain>
    </source>
</reference>
<proteinExistence type="inferred from homology"/>
<dbReference type="Pfam" id="PF07660">
    <property type="entry name" value="STN"/>
    <property type="match status" value="1"/>
</dbReference>
<dbReference type="InterPro" id="IPR039426">
    <property type="entry name" value="TonB-dep_rcpt-like"/>
</dbReference>
<dbReference type="GO" id="GO:0009279">
    <property type="term" value="C:cell outer membrane"/>
    <property type="evidence" value="ECO:0007669"/>
    <property type="project" value="UniProtKB-SubCell"/>
</dbReference>
<evidence type="ECO:0000256" key="4">
    <source>
        <dbReference type="ARBA" id="ARBA00022692"/>
    </source>
</evidence>
<dbReference type="Pfam" id="PF13715">
    <property type="entry name" value="CarbopepD_reg_2"/>
    <property type="match status" value="1"/>
</dbReference>
<evidence type="ECO:0000259" key="8">
    <source>
        <dbReference type="SMART" id="SM00965"/>
    </source>
</evidence>
<sequence>MNYLISRTIYVLKKRQFSWVRLVLLILFISPSLLGQISISIQKQTLRQALKAIERSGNYQFFYNEDLFSLDKVVSLSVKDAPIEDVLDKLLSGTDITYKKEKENLIVLTLKATSVTQKQENRTVKGTVVDAAGEPVIGANVVEKGTTNGTVTDLDGNFTLNVSAGSTLSISYIGYTEQFVSVGNLSTFNIKLMEDTQKLEEIIVVGYGAQKKVNLTGSVASISSQELVQRPITSVASGIQGIVPGLTITSGQGRPGSSDNTSIRVRGTGTLNNSDPYILIDGIESGSMNQIDPNDIESISVLKDAASAAIYGSKAANGVILITTKRGVSGRPVVSYNATFGWQTATGFIERMNSADAATYYNKALESSGKAPRFTEEDIKLFRDGSDPYGHPDTDWNDLGFAGNGFMHQHNINLSGGSENIKYMASVGYLNQNGIMKHSNREQFNMRTNLDAKLSDHINVRANMSFIHNDYADPTNSYVGGGSDQIIRQLNRIAPWIPYKNEDGTYGTIGDGNPVAWLDLDQTLNRNNQNFSGILAVDYNIMKGLKFTAQGAYVSDVQDRKEFVKDIQYNTIKYHGPNSLDERTYLWDRTSLDLLVNYDKSFGNHNLKAMAGYRIEKYNYKYTKAYRQSFPNNDMTDINAGTQSTQTNEGYSRELAMMSYFGRINYDYAGKYLFEANFRADASSRFSPDNRWGYFPSLSAGWRLSEEGFMEGASDWMQSLKVRASWGQLGNQEALDDYYPWLITYAIGSSSGGNYPFDGNVNTGIMQKAQKLSTISWEKSSNWGIGFDLSVLSCLDFTVDYYNRKTTGIIMDVPVPGSFGLDPYKDNVGAMRNSGFEVTAAFRKQWNDWKFSATGNMAVNKNEILNLGGVNEMLDKNNNYFINRVGSAYKSFYGYVADGLFRSQEEADAYTEKYGNPFGNAFKAGDIKYKDVNGDGKLTSADRDVSGSEQPNVTFGLNLSASWKNFDLSVFMQGACGVSRYFNNEVFGEFTGDSSHPSTAWFDAWSPENPNGTFPRVAESDRTSSRPSNYSTFWIFKTNYLRVKNIQFGYNLPDNWLKGIGVSRAKIYYSGENLFKFDNLPVNIDPEAPSGRGSHYPQVCTNSIGINITF</sequence>
<dbReference type="Gene3D" id="2.170.130.10">
    <property type="entry name" value="TonB-dependent receptor, plug domain"/>
    <property type="match status" value="1"/>
</dbReference>
<name>A0A0F5JID7_9BACT</name>
<dbReference type="NCBIfam" id="TIGR04056">
    <property type="entry name" value="OMP_RagA_SusC"/>
    <property type="match status" value="1"/>
</dbReference>
<dbReference type="PATRIC" id="fig|927665.4.peg.1399"/>
<dbReference type="SUPFAM" id="SSF49464">
    <property type="entry name" value="Carboxypeptidase regulatory domain-like"/>
    <property type="match status" value="1"/>
</dbReference>
<comment type="caution">
    <text evidence="9">The sequence shown here is derived from an EMBL/GenBank/DDBJ whole genome shotgun (WGS) entry which is preliminary data.</text>
</comment>
<dbReference type="NCBIfam" id="TIGR04057">
    <property type="entry name" value="SusC_RagA_signa"/>
    <property type="match status" value="1"/>
</dbReference>
<dbReference type="SUPFAM" id="SSF56935">
    <property type="entry name" value="Porins"/>
    <property type="match status" value="1"/>
</dbReference>
<dbReference type="InterPro" id="IPR012910">
    <property type="entry name" value="Plug_dom"/>
</dbReference>
<dbReference type="FunFam" id="2.170.130.10:FF:000003">
    <property type="entry name" value="SusC/RagA family TonB-linked outer membrane protein"/>
    <property type="match status" value="1"/>
</dbReference>
<dbReference type="Gene3D" id="3.55.50.30">
    <property type="match status" value="1"/>
</dbReference>
<dbReference type="PROSITE" id="PS52016">
    <property type="entry name" value="TONB_DEPENDENT_REC_3"/>
    <property type="match status" value="1"/>
</dbReference>
<evidence type="ECO:0000256" key="5">
    <source>
        <dbReference type="ARBA" id="ARBA00023136"/>
    </source>
</evidence>